<dbReference type="InterPro" id="IPR014004">
    <property type="entry name" value="Transpt-assoc_nodulatn_dom_bac"/>
</dbReference>
<dbReference type="EMBL" id="AP023175">
    <property type="protein sequence ID" value="BCF90890.1"/>
    <property type="molecule type" value="Genomic_DNA"/>
</dbReference>
<dbReference type="InterPro" id="IPR051686">
    <property type="entry name" value="Lipoprotein_DolP"/>
</dbReference>
<dbReference type="PROSITE" id="PS50914">
    <property type="entry name" value="BON"/>
    <property type="match status" value="1"/>
</dbReference>
<dbReference type="InterPro" id="IPR007055">
    <property type="entry name" value="BON_dom"/>
</dbReference>
<accession>A0A7I8BS14</accession>
<dbReference type="Pfam" id="PF04972">
    <property type="entry name" value="BON"/>
    <property type="match status" value="1"/>
</dbReference>
<keyword evidence="5" id="KW-1185">Reference proteome</keyword>
<feature type="domain" description="BON" evidence="3">
    <location>
        <begin position="47"/>
        <end position="115"/>
    </location>
</feature>
<proteinExistence type="predicted"/>
<reference evidence="4 5" key="1">
    <citation type="journal article" date="2020" name="Genes (Basel)">
        <title>Genomic Comparison of Insect Gut Symbionts from Divergent Burkholderia Subclades.</title>
        <authorList>
            <person name="Takeshita K."/>
            <person name="Kikuchi Y."/>
        </authorList>
    </citation>
    <scope>NUCLEOTIDE SEQUENCE [LARGE SCALE GENOMIC DNA]</scope>
    <source>
        <strain evidence="4 5">PGU16</strain>
    </source>
</reference>
<evidence type="ECO:0000256" key="1">
    <source>
        <dbReference type="SAM" id="MobiDB-lite"/>
    </source>
</evidence>
<gene>
    <name evidence="4" type="ORF">PPGU16_39570</name>
</gene>
<dbReference type="RefSeq" id="WP_180724527.1">
    <property type="nucleotide sequence ID" value="NZ_AP023175.1"/>
</dbReference>
<organism evidence="4 5">
    <name type="scientific">Paraburkholderia largidicola</name>
    <dbReference type="NCBI Taxonomy" id="3014751"/>
    <lineage>
        <taxon>Bacteria</taxon>
        <taxon>Pseudomonadati</taxon>
        <taxon>Pseudomonadota</taxon>
        <taxon>Betaproteobacteria</taxon>
        <taxon>Burkholderiales</taxon>
        <taxon>Burkholderiaceae</taxon>
        <taxon>Paraburkholderia</taxon>
    </lineage>
</organism>
<feature type="signal peptide" evidence="2">
    <location>
        <begin position="1"/>
        <end position="25"/>
    </location>
</feature>
<feature type="chain" id="PRO_5029535697" description="BON domain-containing protein" evidence="2">
    <location>
        <begin position="26"/>
        <end position="118"/>
    </location>
</feature>
<evidence type="ECO:0000259" key="3">
    <source>
        <dbReference type="PROSITE" id="PS50914"/>
    </source>
</evidence>
<dbReference type="PANTHER" id="PTHR34606">
    <property type="entry name" value="BON DOMAIN-CONTAINING PROTEIN"/>
    <property type="match status" value="1"/>
</dbReference>
<dbReference type="SMART" id="SM00749">
    <property type="entry name" value="BON"/>
    <property type="match status" value="1"/>
</dbReference>
<feature type="region of interest" description="Disordered" evidence="1">
    <location>
        <begin position="28"/>
        <end position="52"/>
    </location>
</feature>
<evidence type="ECO:0000313" key="5">
    <source>
        <dbReference type="Proteomes" id="UP000510888"/>
    </source>
</evidence>
<dbReference type="Gene3D" id="3.30.1340.30">
    <property type="match status" value="1"/>
</dbReference>
<sequence>MSSRKNLLTAAIVAAFIGGIVPAYGQTDTSASGVTTTPSSKKTVRKQNHQLEGKVRHALTATKHLDSSGIVILARSGKVTLEGDAPDDQQIQLAAATAAKVAGVTGVTNNLHIREAGN</sequence>
<evidence type="ECO:0000313" key="4">
    <source>
        <dbReference type="EMBL" id="BCF90890.1"/>
    </source>
</evidence>
<name>A0A7I8BS14_9BURK</name>
<dbReference type="PANTHER" id="PTHR34606:SF15">
    <property type="entry name" value="BON DOMAIN-CONTAINING PROTEIN"/>
    <property type="match status" value="1"/>
</dbReference>
<protein>
    <recommendedName>
        <fullName evidence="3">BON domain-containing protein</fullName>
    </recommendedName>
</protein>
<dbReference type="Proteomes" id="UP000510888">
    <property type="component" value="Chromosome 2"/>
</dbReference>
<feature type="compositionally biased region" description="Polar residues" evidence="1">
    <location>
        <begin position="28"/>
        <end position="41"/>
    </location>
</feature>
<keyword evidence="2" id="KW-0732">Signal</keyword>
<dbReference type="KEGG" id="plad:PPGU16_39570"/>
<evidence type="ECO:0000256" key="2">
    <source>
        <dbReference type="SAM" id="SignalP"/>
    </source>
</evidence>
<dbReference type="AlphaFoldDB" id="A0A7I8BS14"/>